<dbReference type="InterPro" id="IPR017850">
    <property type="entry name" value="Alkaline_phosphatase_core_sf"/>
</dbReference>
<keyword evidence="3" id="KW-0732">Signal</keyword>
<dbReference type="PANTHER" id="PTHR10151:SF120">
    <property type="entry name" value="BIS(5'-ADENOSYL)-TRIPHOSPHATASE"/>
    <property type="match status" value="1"/>
</dbReference>
<feature type="non-terminal residue" evidence="4">
    <location>
        <position position="1"/>
    </location>
</feature>
<name>A0AA36CB20_9BILA</name>
<feature type="transmembrane region" description="Helical" evidence="2">
    <location>
        <begin position="471"/>
        <end position="492"/>
    </location>
</feature>
<organism evidence="4 5">
    <name type="scientific">Mesorhabditis spiculigera</name>
    <dbReference type="NCBI Taxonomy" id="96644"/>
    <lineage>
        <taxon>Eukaryota</taxon>
        <taxon>Metazoa</taxon>
        <taxon>Ecdysozoa</taxon>
        <taxon>Nematoda</taxon>
        <taxon>Chromadorea</taxon>
        <taxon>Rhabditida</taxon>
        <taxon>Rhabditina</taxon>
        <taxon>Rhabditomorpha</taxon>
        <taxon>Rhabditoidea</taxon>
        <taxon>Rhabditidae</taxon>
        <taxon>Mesorhabditinae</taxon>
        <taxon>Mesorhabditis</taxon>
    </lineage>
</organism>
<protein>
    <recommendedName>
        <fullName evidence="6">AP3A hydrolase</fullName>
    </recommendedName>
</protein>
<keyword evidence="5" id="KW-1185">Reference proteome</keyword>
<accession>A0AA36CB20</accession>
<gene>
    <name evidence="4" type="ORF">MSPICULIGERA_LOCUS3884</name>
</gene>
<feature type="signal peptide" evidence="3">
    <location>
        <begin position="1"/>
        <end position="21"/>
    </location>
</feature>
<dbReference type="InterPro" id="IPR002591">
    <property type="entry name" value="Phosphodiest/P_Trfase"/>
</dbReference>
<keyword evidence="2" id="KW-1133">Transmembrane helix</keyword>
<keyword evidence="2" id="KW-0812">Transmembrane</keyword>
<dbReference type="PANTHER" id="PTHR10151">
    <property type="entry name" value="ECTONUCLEOTIDE PYROPHOSPHATASE/PHOSPHODIESTERASE"/>
    <property type="match status" value="1"/>
</dbReference>
<feature type="region of interest" description="Disordered" evidence="1">
    <location>
        <begin position="353"/>
        <end position="375"/>
    </location>
</feature>
<evidence type="ECO:0008006" key="6">
    <source>
        <dbReference type="Google" id="ProtNLM"/>
    </source>
</evidence>
<dbReference type="CDD" id="cd16018">
    <property type="entry name" value="Enpp"/>
    <property type="match status" value="1"/>
</dbReference>
<dbReference type="EMBL" id="CATQJA010001013">
    <property type="protein sequence ID" value="CAJ0565232.1"/>
    <property type="molecule type" value="Genomic_DNA"/>
</dbReference>
<dbReference type="SUPFAM" id="SSF53649">
    <property type="entry name" value="Alkaline phosphatase-like"/>
    <property type="match status" value="1"/>
</dbReference>
<sequence>MPRHGLLAAALLLLLGRLTEATNVNPLVLLVSFDGFRHDLLNETTVPNIYKWAKEAVWFVNGSQSQYVTFTAPNHMSIATGLYEENHGIVSNFFFDHKDDKQFDYFNYTGRRSDKEMDSSWYLGEPIWLTNEKAGDSRKSAVLDWPMVCCNSRKHYLLRRAWKHRGNLTTWIEDIDTMLEQFLDYGVNFGAFYLAEPDSVLHENGFYNGEFNKTIQQVDKAFDYLIYRAKALNLEDRLNIILTADHGHAQIQGYKSVFCIRDYVLGTGFEMGDHMIYPTDDDHANEVFKNLTRAKEEGYKIEVLWKKDLSPDLHYKNSSRVGEIIINPTIGSGLSFSCSQKEYEKEYGRRHAATNNKVPGPNGTKTFHSSTHGMDPKRPEMRALLAMRGPAFESRKMITEIPTNIDIYPLICSILKITPAPNNGSLTIIKKALKSQANAAEATTSGTERPLFPSDGPIGHSMFYIGFTDSLGFLVILVPSLCIVLLIFGLMCRNTVLKNDPNWTRPEATRGYRPLSFGNAEEDEEEDFQVLFSRRNNPSGELNVTSSKKNKKKEDTNVLLDVGSSSDEDVI</sequence>
<feature type="compositionally biased region" description="Polar residues" evidence="1">
    <location>
        <begin position="534"/>
        <end position="547"/>
    </location>
</feature>
<feature type="compositionally biased region" description="Polar residues" evidence="1">
    <location>
        <begin position="353"/>
        <end position="372"/>
    </location>
</feature>
<evidence type="ECO:0000256" key="1">
    <source>
        <dbReference type="SAM" id="MobiDB-lite"/>
    </source>
</evidence>
<comment type="caution">
    <text evidence="4">The sequence shown here is derived from an EMBL/GenBank/DDBJ whole genome shotgun (WGS) entry which is preliminary data.</text>
</comment>
<evidence type="ECO:0000313" key="5">
    <source>
        <dbReference type="Proteomes" id="UP001177023"/>
    </source>
</evidence>
<evidence type="ECO:0000313" key="4">
    <source>
        <dbReference type="EMBL" id="CAJ0565232.1"/>
    </source>
</evidence>
<dbReference type="Proteomes" id="UP001177023">
    <property type="component" value="Unassembled WGS sequence"/>
</dbReference>
<evidence type="ECO:0000256" key="2">
    <source>
        <dbReference type="SAM" id="Phobius"/>
    </source>
</evidence>
<proteinExistence type="predicted"/>
<dbReference type="Gene3D" id="3.40.720.10">
    <property type="entry name" value="Alkaline Phosphatase, subunit A"/>
    <property type="match status" value="1"/>
</dbReference>
<reference evidence="4" key="1">
    <citation type="submission" date="2023-06" db="EMBL/GenBank/DDBJ databases">
        <authorList>
            <person name="Delattre M."/>
        </authorList>
    </citation>
    <scope>NUCLEOTIDE SEQUENCE</scope>
    <source>
        <strain evidence="4">AF72</strain>
    </source>
</reference>
<evidence type="ECO:0000256" key="3">
    <source>
        <dbReference type="SAM" id="SignalP"/>
    </source>
</evidence>
<dbReference type="Gene3D" id="3.30.1360.180">
    <property type="match status" value="1"/>
</dbReference>
<keyword evidence="2" id="KW-0472">Membrane</keyword>
<dbReference type="AlphaFoldDB" id="A0AA36CB20"/>
<dbReference type="GO" id="GO:0016787">
    <property type="term" value="F:hydrolase activity"/>
    <property type="evidence" value="ECO:0007669"/>
    <property type="project" value="UniProtKB-ARBA"/>
</dbReference>
<feature type="region of interest" description="Disordered" evidence="1">
    <location>
        <begin position="532"/>
        <end position="571"/>
    </location>
</feature>
<feature type="chain" id="PRO_5041464128" description="AP3A hydrolase" evidence="3">
    <location>
        <begin position="22"/>
        <end position="571"/>
    </location>
</feature>
<dbReference type="Pfam" id="PF01663">
    <property type="entry name" value="Phosphodiest"/>
    <property type="match status" value="1"/>
</dbReference>